<feature type="domain" description="RNA polymerase sigma-70 region 2" evidence="6">
    <location>
        <begin position="35"/>
        <end position="100"/>
    </location>
</feature>
<keyword evidence="3" id="KW-0731">Sigma factor</keyword>
<dbReference type="EMBL" id="CP036279">
    <property type="protein sequence ID" value="QDU61733.1"/>
    <property type="molecule type" value="Genomic_DNA"/>
</dbReference>
<reference evidence="8 9" key="1">
    <citation type="submission" date="2019-02" db="EMBL/GenBank/DDBJ databases">
        <title>Deep-cultivation of Planctomycetes and their phenomic and genomic characterization uncovers novel biology.</title>
        <authorList>
            <person name="Wiegand S."/>
            <person name="Jogler M."/>
            <person name="Boedeker C."/>
            <person name="Pinto D."/>
            <person name="Vollmers J."/>
            <person name="Rivas-Marin E."/>
            <person name="Kohn T."/>
            <person name="Peeters S.H."/>
            <person name="Heuer A."/>
            <person name="Rast P."/>
            <person name="Oberbeckmann S."/>
            <person name="Bunk B."/>
            <person name="Jeske O."/>
            <person name="Meyerdierks A."/>
            <person name="Storesund J.E."/>
            <person name="Kallscheuer N."/>
            <person name="Luecker S."/>
            <person name="Lage O.M."/>
            <person name="Pohl T."/>
            <person name="Merkel B.J."/>
            <person name="Hornburger P."/>
            <person name="Mueller R.-W."/>
            <person name="Bruemmer F."/>
            <person name="Labrenz M."/>
            <person name="Spormann A.M."/>
            <person name="Op den Camp H."/>
            <person name="Overmann J."/>
            <person name="Amann R."/>
            <person name="Jetten M.S.M."/>
            <person name="Mascher T."/>
            <person name="Medema M.H."/>
            <person name="Devos D.P."/>
            <person name="Kaster A.-K."/>
            <person name="Ovreas L."/>
            <person name="Rohde M."/>
            <person name="Galperin M.Y."/>
            <person name="Jogler C."/>
        </authorList>
    </citation>
    <scope>NUCLEOTIDE SEQUENCE [LARGE SCALE GENOMIC DNA]</scope>
    <source>
        <strain evidence="8 9">Pan216</strain>
    </source>
</reference>
<protein>
    <submittedName>
        <fullName evidence="8">ECF RNA polymerase sigma factor SigE</fullName>
    </submittedName>
</protein>
<dbReference type="AlphaFoldDB" id="A0A518B411"/>
<evidence type="ECO:0000259" key="6">
    <source>
        <dbReference type="Pfam" id="PF04542"/>
    </source>
</evidence>
<keyword evidence="2" id="KW-0805">Transcription regulation</keyword>
<dbReference type="InterPro" id="IPR007627">
    <property type="entry name" value="RNA_pol_sigma70_r2"/>
</dbReference>
<dbReference type="NCBIfam" id="TIGR02989">
    <property type="entry name" value="Sig-70_gvs1"/>
    <property type="match status" value="1"/>
</dbReference>
<gene>
    <name evidence="8" type="primary">sigE_2</name>
    <name evidence="8" type="ORF">Pan216_25960</name>
</gene>
<dbReference type="InterPro" id="IPR013324">
    <property type="entry name" value="RNA_pol_sigma_r3/r4-like"/>
</dbReference>
<dbReference type="InterPro" id="IPR036388">
    <property type="entry name" value="WH-like_DNA-bd_sf"/>
</dbReference>
<dbReference type="SUPFAM" id="SSF88946">
    <property type="entry name" value="Sigma2 domain of RNA polymerase sigma factors"/>
    <property type="match status" value="1"/>
</dbReference>
<dbReference type="InterPro" id="IPR039425">
    <property type="entry name" value="RNA_pol_sigma-70-like"/>
</dbReference>
<evidence type="ECO:0000256" key="3">
    <source>
        <dbReference type="ARBA" id="ARBA00023082"/>
    </source>
</evidence>
<dbReference type="Gene3D" id="1.10.10.10">
    <property type="entry name" value="Winged helix-like DNA-binding domain superfamily/Winged helix DNA-binding domain"/>
    <property type="match status" value="1"/>
</dbReference>
<dbReference type="Pfam" id="PF08281">
    <property type="entry name" value="Sigma70_r4_2"/>
    <property type="match status" value="1"/>
</dbReference>
<dbReference type="Gene3D" id="1.10.1740.10">
    <property type="match status" value="1"/>
</dbReference>
<accession>A0A518B411</accession>
<evidence type="ECO:0000256" key="5">
    <source>
        <dbReference type="SAM" id="MobiDB-lite"/>
    </source>
</evidence>
<proteinExistence type="inferred from homology"/>
<dbReference type="GO" id="GO:0016987">
    <property type="term" value="F:sigma factor activity"/>
    <property type="evidence" value="ECO:0007669"/>
    <property type="project" value="UniProtKB-KW"/>
</dbReference>
<dbReference type="RefSeq" id="WP_145258288.1">
    <property type="nucleotide sequence ID" value="NZ_CP036279.1"/>
</dbReference>
<evidence type="ECO:0000313" key="8">
    <source>
        <dbReference type="EMBL" id="QDU61733.1"/>
    </source>
</evidence>
<evidence type="ECO:0000259" key="7">
    <source>
        <dbReference type="Pfam" id="PF08281"/>
    </source>
</evidence>
<comment type="similarity">
    <text evidence="1">Belongs to the sigma-70 factor family. ECF subfamily.</text>
</comment>
<dbReference type="PANTHER" id="PTHR43133">
    <property type="entry name" value="RNA POLYMERASE ECF-TYPE SIGMA FACTO"/>
    <property type="match status" value="1"/>
</dbReference>
<organism evidence="8 9">
    <name type="scientific">Kolteria novifilia</name>
    <dbReference type="NCBI Taxonomy" id="2527975"/>
    <lineage>
        <taxon>Bacteria</taxon>
        <taxon>Pseudomonadati</taxon>
        <taxon>Planctomycetota</taxon>
        <taxon>Planctomycetia</taxon>
        <taxon>Kolteriales</taxon>
        <taxon>Kolteriaceae</taxon>
        <taxon>Kolteria</taxon>
    </lineage>
</organism>
<dbReference type="Proteomes" id="UP000317093">
    <property type="component" value="Chromosome"/>
</dbReference>
<dbReference type="InterPro" id="IPR013249">
    <property type="entry name" value="RNA_pol_sigma70_r4_t2"/>
</dbReference>
<dbReference type="KEGG" id="knv:Pan216_25960"/>
<evidence type="ECO:0000256" key="2">
    <source>
        <dbReference type="ARBA" id="ARBA00023015"/>
    </source>
</evidence>
<dbReference type="Pfam" id="PF04542">
    <property type="entry name" value="Sigma70_r2"/>
    <property type="match status" value="1"/>
</dbReference>
<dbReference type="GO" id="GO:0003677">
    <property type="term" value="F:DNA binding"/>
    <property type="evidence" value="ECO:0007669"/>
    <property type="project" value="InterPro"/>
</dbReference>
<dbReference type="SUPFAM" id="SSF88659">
    <property type="entry name" value="Sigma3 and sigma4 domains of RNA polymerase sigma factors"/>
    <property type="match status" value="1"/>
</dbReference>
<sequence length="196" mass="22797">MEPNDKQETDPAVDRRESERDSAPDRAEEYVRLLGQHQRRIAMYVMSLVPSWGDAEDIIQETNMVIWREFDRFELGTNFPAWACKVAFHQVLAYRKRRQRDRLQLSTEFMEVVAEEAELMADELEERHHALAGCIDKLQPPHRRIVQLRYSDGSSIEAIADQVGRTVGALYRVLSRIRRTLHECVSRTLSAEARTS</sequence>
<evidence type="ECO:0000256" key="4">
    <source>
        <dbReference type="ARBA" id="ARBA00023163"/>
    </source>
</evidence>
<evidence type="ECO:0000313" key="9">
    <source>
        <dbReference type="Proteomes" id="UP000317093"/>
    </source>
</evidence>
<dbReference type="GO" id="GO:0006352">
    <property type="term" value="P:DNA-templated transcription initiation"/>
    <property type="evidence" value="ECO:0007669"/>
    <property type="project" value="InterPro"/>
</dbReference>
<keyword evidence="4" id="KW-0804">Transcription</keyword>
<dbReference type="NCBIfam" id="TIGR02937">
    <property type="entry name" value="sigma70-ECF"/>
    <property type="match status" value="1"/>
</dbReference>
<dbReference type="OrthoDB" id="6383365at2"/>
<dbReference type="PANTHER" id="PTHR43133:SF51">
    <property type="entry name" value="RNA POLYMERASE SIGMA FACTOR"/>
    <property type="match status" value="1"/>
</dbReference>
<evidence type="ECO:0000256" key="1">
    <source>
        <dbReference type="ARBA" id="ARBA00010641"/>
    </source>
</evidence>
<dbReference type="InterPro" id="IPR014331">
    <property type="entry name" value="RNA_pol_sigma70_ECF_RHOBA"/>
</dbReference>
<keyword evidence="9" id="KW-1185">Reference proteome</keyword>
<feature type="domain" description="RNA polymerase sigma factor 70 region 4 type 2" evidence="7">
    <location>
        <begin position="130"/>
        <end position="181"/>
    </location>
</feature>
<dbReference type="InterPro" id="IPR013325">
    <property type="entry name" value="RNA_pol_sigma_r2"/>
</dbReference>
<name>A0A518B411_9BACT</name>
<dbReference type="InterPro" id="IPR014284">
    <property type="entry name" value="RNA_pol_sigma-70_dom"/>
</dbReference>
<feature type="region of interest" description="Disordered" evidence="5">
    <location>
        <begin position="1"/>
        <end position="26"/>
    </location>
</feature>